<dbReference type="EMBL" id="ONZP01000804">
    <property type="protein sequence ID" value="SPJ90995.1"/>
    <property type="molecule type" value="Genomic_DNA"/>
</dbReference>
<dbReference type="Proteomes" id="UP001187734">
    <property type="component" value="Unassembled WGS sequence"/>
</dbReference>
<proteinExistence type="predicted"/>
<evidence type="ECO:0000313" key="1">
    <source>
        <dbReference type="EMBL" id="SPJ90995.1"/>
    </source>
</evidence>
<comment type="caution">
    <text evidence="1">The sequence shown here is derived from an EMBL/GenBank/DDBJ whole genome shotgun (WGS) entry which is preliminary data.</text>
</comment>
<organism evidence="1 2">
    <name type="scientific">Fusarium torulosum</name>
    <dbReference type="NCBI Taxonomy" id="33205"/>
    <lineage>
        <taxon>Eukaryota</taxon>
        <taxon>Fungi</taxon>
        <taxon>Dikarya</taxon>
        <taxon>Ascomycota</taxon>
        <taxon>Pezizomycotina</taxon>
        <taxon>Sordariomycetes</taxon>
        <taxon>Hypocreomycetidae</taxon>
        <taxon>Hypocreales</taxon>
        <taxon>Nectriaceae</taxon>
        <taxon>Fusarium</taxon>
    </lineage>
</organism>
<protein>
    <submittedName>
        <fullName evidence="1">Uncharacterized protein</fullName>
    </submittedName>
</protein>
<dbReference type="AlphaFoldDB" id="A0AAE8SPT0"/>
<reference evidence="1" key="1">
    <citation type="submission" date="2018-03" db="EMBL/GenBank/DDBJ databases">
        <authorList>
            <person name="Guldener U."/>
        </authorList>
    </citation>
    <scope>NUCLEOTIDE SEQUENCE</scope>
</reference>
<name>A0AAE8SPT0_9HYPO</name>
<accession>A0AAE8SPT0</accession>
<gene>
    <name evidence="1" type="ORF">FTOL_13397</name>
</gene>
<evidence type="ECO:0000313" key="2">
    <source>
        <dbReference type="Proteomes" id="UP001187734"/>
    </source>
</evidence>
<keyword evidence="2" id="KW-1185">Reference proteome</keyword>
<sequence>MHAIDDWFKFVASTRWITPGIGGSGGVKGIKEAGFLPNPVFNPLWRLRMVNVFPIGPFSVEKKMFRSPDPFPILEAGAGVATADGEVGNDAE</sequence>